<dbReference type="Pfam" id="PF00171">
    <property type="entry name" value="Aldedh"/>
    <property type="match status" value="1"/>
</dbReference>
<evidence type="ECO:0000259" key="4">
    <source>
        <dbReference type="Pfam" id="PF00171"/>
    </source>
</evidence>
<comment type="similarity">
    <text evidence="1">Belongs to the aldehyde dehydrogenase family.</text>
</comment>
<dbReference type="InterPro" id="IPR029510">
    <property type="entry name" value="Ald_DH_CS_GLU"/>
</dbReference>
<evidence type="ECO:0000313" key="5">
    <source>
        <dbReference type="EMBL" id="SVC59911.1"/>
    </source>
</evidence>
<gene>
    <name evidence="5" type="ORF">METZ01_LOCUS312765</name>
</gene>
<dbReference type="EMBL" id="UINC01100113">
    <property type="protein sequence ID" value="SVC59911.1"/>
    <property type="molecule type" value="Genomic_DNA"/>
</dbReference>
<sequence>EQLSLLADTLPVINNGNDVLKHISKWIKPEKRKPNFPLGLLGGKAFVQFQPYGVVGLISPWNFPLNLSIAPLIEIFAAGNNAMMKLSEFVPATSELTEKLINEYFSSDEAVVINGGPKTSQDFVSLPFDHLLYTGSTNVARKVAAEAGKNLVPLTLELGGKSPVIVGPNAKMKKSVDKIMMGKLVNGGQICIAPDYVFVPENKEEEFVNHAIEAVNSTYPTIKNNPDYTSIIHLNHYERLSSYLEDARSKGAKIIEINPANEDLSQQEFHKMLPTIILNPTDDMEIMKNEIFGPILPVKTYSNFNDTIKYINKNPKALAIYYFGDDNSEIENVLNNTSSGQAVINEVLFQFSMHDLPFGGVGPSGMGA</sequence>
<feature type="non-terminal residue" evidence="5">
    <location>
        <position position="1"/>
    </location>
</feature>
<organism evidence="5">
    <name type="scientific">marine metagenome</name>
    <dbReference type="NCBI Taxonomy" id="408172"/>
    <lineage>
        <taxon>unclassified sequences</taxon>
        <taxon>metagenomes</taxon>
        <taxon>ecological metagenomes</taxon>
    </lineage>
</organism>
<name>A0A382NJY6_9ZZZZ</name>
<dbReference type="Gene3D" id="3.40.605.10">
    <property type="entry name" value="Aldehyde Dehydrogenase, Chain A, domain 1"/>
    <property type="match status" value="1"/>
</dbReference>
<keyword evidence="2" id="KW-0560">Oxidoreductase</keyword>
<dbReference type="InterPro" id="IPR016163">
    <property type="entry name" value="Ald_DH_C"/>
</dbReference>
<evidence type="ECO:0000256" key="3">
    <source>
        <dbReference type="ARBA" id="ARBA00023027"/>
    </source>
</evidence>
<dbReference type="InterPro" id="IPR016161">
    <property type="entry name" value="Ald_DH/histidinol_DH"/>
</dbReference>
<dbReference type="GO" id="GO:0004029">
    <property type="term" value="F:aldehyde dehydrogenase (NAD+) activity"/>
    <property type="evidence" value="ECO:0007669"/>
    <property type="project" value="TreeGrafter"/>
</dbReference>
<dbReference type="AlphaFoldDB" id="A0A382NJY6"/>
<dbReference type="InterPro" id="IPR016160">
    <property type="entry name" value="Ald_DH_CS_CYS"/>
</dbReference>
<dbReference type="Gene3D" id="3.40.309.10">
    <property type="entry name" value="Aldehyde Dehydrogenase, Chain A, domain 2"/>
    <property type="match status" value="1"/>
</dbReference>
<evidence type="ECO:0000256" key="2">
    <source>
        <dbReference type="ARBA" id="ARBA00023002"/>
    </source>
</evidence>
<proteinExistence type="inferred from homology"/>
<dbReference type="PROSITE" id="PS00687">
    <property type="entry name" value="ALDEHYDE_DEHYDR_GLU"/>
    <property type="match status" value="1"/>
</dbReference>
<dbReference type="PANTHER" id="PTHR43570">
    <property type="entry name" value="ALDEHYDE DEHYDROGENASE"/>
    <property type="match status" value="1"/>
</dbReference>
<reference evidence="5" key="1">
    <citation type="submission" date="2018-05" db="EMBL/GenBank/DDBJ databases">
        <authorList>
            <person name="Lanie J.A."/>
            <person name="Ng W.-L."/>
            <person name="Kazmierczak K.M."/>
            <person name="Andrzejewski T.M."/>
            <person name="Davidsen T.M."/>
            <person name="Wayne K.J."/>
            <person name="Tettelin H."/>
            <person name="Glass J.I."/>
            <person name="Rusch D."/>
            <person name="Podicherti R."/>
            <person name="Tsui H.-C.T."/>
            <person name="Winkler M.E."/>
        </authorList>
    </citation>
    <scope>NUCLEOTIDE SEQUENCE</scope>
</reference>
<dbReference type="InterPro" id="IPR016162">
    <property type="entry name" value="Ald_DH_N"/>
</dbReference>
<dbReference type="SUPFAM" id="SSF53720">
    <property type="entry name" value="ALDH-like"/>
    <property type="match status" value="1"/>
</dbReference>
<dbReference type="PROSITE" id="PS00070">
    <property type="entry name" value="ALDEHYDE_DEHYDR_CYS"/>
    <property type="match status" value="1"/>
</dbReference>
<keyword evidence="3" id="KW-0520">NAD</keyword>
<feature type="domain" description="Aldehyde dehydrogenase" evidence="4">
    <location>
        <begin position="18"/>
        <end position="367"/>
    </location>
</feature>
<dbReference type="InterPro" id="IPR015590">
    <property type="entry name" value="Aldehyde_DH_dom"/>
</dbReference>
<dbReference type="InterPro" id="IPR012394">
    <property type="entry name" value="Aldehyde_DH_NAD(P)"/>
</dbReference>
<accession>A0A382NJY6</accession>
<feature type="non-terminal residue" evidence="5">
    <location>
        <position position="368"/>
    </location>
</feature>
<dbReference type="GO" id="GO:0005737">
    <property type="term" value="C:cytoplasm"/>
    <property type="evidence" value="ECO:0007669"/>
    <property type="project" value="TreeGrafter"/>
</dbReference>
<dbReference type="GO" id="GO:0006081">
    <property type="term" value="P:aldehyde metabolic process"/>
    <property type="evidence" value="ECO:0007669"/>
    <property type="project" value="InterPro"/>
</dbReference>
<dbReference type="PANTHER" id="PTHR43570:SF20">
    <property type="entry name" value="ALDEHYDE DEHYDROGENASE ALDX-RELATED"/>
    <property type="match status" value="1"/>
</dbReference>
<protein>
    <recommendedName>
        <fullName evidence="4">Aldehyde dehydrogenase domain-containing protein</fullName>
    </recommendedName>
</protein>
<evidence type="ECO:0000256" key="1">
    <source>
        <dbReference type="ARBA" id="ARBA00009986"/>
    </source>
</evidence>